<dbReference type="EMBL" id="WSRP01000001">
    <property type="protein sequence ID" value="MVX55618.1"/>
    <property type="molecule type" value="Genomic_DNA"/>
</dbReference>
<dbReference type="AlphaFoldDB" id="A0A6L6YG00"/>
<dbReference type="RefSeq" id="WP_160334054.1">
    <property type="nucleotide sequence ID" value="NZ_WSRP01000001.1"/>
</dbReference>
<comment type="caution">
    <text evidence="1">The sequence shown here is derived from an EMBL/GenBank/DDBJ whole genome shotgun (WGS) entry which is preliminary data.</text>
</comment>
<dbReference type="OrthoDB" id="6106484at2"/>
<reference evidence="1 2" key="1">
    <citation type="submission" date="2019-12" db="EMBL/GenBank/DDBJ databases">
        <title>Microbes associate with the intestines of laboratory mice.</title>
        <authorList>
            <person name="Navarre W."/>
            <person name="Wong E."/>
        </authorList>
    </citation>
    <scope>NUCLEOTIDE SEQUENCE [LARGE SCALE GENOMIC DNA]</scope>
    <source>
        <strain evidence="1 2">NM82_D38</strain>
    </source>
</reference>
<dbReference type="Proteomes" id="UP000472580">
    <property type="component" value="Unassembled WGS sequence"/>
</dbReference>
<organism evidence="1 2">
    <name type="scientific">Parasutterella muris</name>
    <dbReference type="NCBI Taxonomy" id="2565572"/>
    <lineage>
        <taxon>Bacteria</taxon>
        <taxon>Pseudomonadati</taxon>
        <taxon>Pseudomonadota</taxon>
        <taxon>Betaproteobacteria</taxon>
        <taxon>Burkholderiales</taxon>
        <taxon>Sutterellaceae</taxon>
        <taxon>Parasutterella</taxon>
    </lineage>
</organism>
<proteinExistence type="predicted"/>
<evidence type="ECO:0000313" key="1">
    <source>
        <dbReference type="EMBL" id="MVX55618.1"/>
    </source>
</evidence>
<sequence>MTSIEPMGPVTPAVNEYFETLCEEVAKYPAPPQVRTEHHLHAGVYTRTLYVPAGCVAVGLKLKIETQLICAGHFQITDGTTTREFKGYHVLEGLAGRRAAAYAITDSAFSMCFPTKAKTVEEAEAEFTDEPERLLTRKEKKCQEQLSLEL</sequence>
<keyword evidence="2" id="KW-1185">Reference proteome</keyword>
<name>A0A6L6YG00_9BURK</name>
<protein>
    <submittedName>
        <fullName evidence="1">Uncharacterized protein</fullName>
    </submittedName>
</protein>
<evidence type="ECO:0000313" key="2">
    <source>
        <dbReference type="Proteomes" id="UP000472580"/>
    </source>
</evidence>
<accession>A0A6L6YG00</accession>
<gene>
    <name evidence="1" type="ORF">E5987_00130</name>
</gene>